<reference evidence="2" key="1">
    <citation type="submission" date="2024-07" db="EMBL/GenBank/DDBJ databases">
        <authorList>
            <person name="Yu S.T."/>
        </authorList>
    </citation>
    <scope>NUCLEOTIDE SEQUENCE</scope>
    <source>
        <strain evidence="2">R08</strain>
    </source>
</reference>
<protein>
    <submittedName>
        <fullName evidence="2">Uncharacterized protein</fullName>
    </submittedName>
</protein>
<proteinExistence type="predicted"/>
<dbReference type="EMBL" id="CP163431">
    <property type="protein sequence ID" value="XDQ03459.1"/>
    <property type="molecule type" value="Genomic_DNA"/>
</dbReference>
<evidence type="ECO:0000313" key="3">
    <source>
        <dbReference type="EMBL" id="XDQ06032.1"/>
    </source>
</evidence>
<dbReference type="RefSeq" id="WP_369188877.1">
    <property type="nucleotide sequence ID" value="NZ_CP163431.1"/>
</dbReference>
<name>A0AB39MC60_9ACTN</name>
<sequence>MTNRDHIDSGMTDAAIASILRARAESWNYSTAMENAAALASSGGSLSPESRMALGYYQDGKKAAAASGRDVSGPADSTGGDRIAAAYTNLGGNA</sequence>
<dbReference type="EMBL" id="CP163431">
    <property type="protein sequence ID" value="XDQ06032.1"/>
    <property type="molecule type" value="Genomic_DNA"/>
</dbReference>
<organism evidence="2">
    <name type="scientific">Streptomyces sp. R08</name>
    <dbReference type="NCBI Taxonomy" id="3238624"/>
    <lineage>
        <taxon>Bacteria</taxon>
        <taxon>Bacillati</taxon>
        <taxon>Actinomycetota</taxon>
        <taxon>Actinomycetes</taxon>
        <taxon>Kitasatosporales</taxon>
        <taxon>Streptomycetaceae</taxon>
        <taxon>Streptomyces</taxon>
    </lineage>
</organism>
<dbReference type="EMBL" id="CP163431">
    <property type="protein sequence ID" value="XDQ02802.1"/>
    <property type="molecule type" value="Genomic_DNA"/>
</dbReference>
<evidence type="ECO:0000313" key="1">
    <source>
        <dbReference type="EMBL" id="XDQ02802.1"/>
    </source>
</evidence>
<gene>
    <name evidence="1" type="ORF">AB5J58_22725</name>
    <name evidence="2" type="ORF">AB5J58_26380</name>
    <name evidence="3" type="ORF">AB5J58_40305</name>
</gene>
<accession>A0AB39MC60</accession>
<evidence type="ECO:0000313" key="2">
    <source>
        <dbReference type="EMBL" id="XDQ03459.1"/>
    </source>
</evidence>
<dbReference type="AlphaFoldDB" id="A0AB39MC60"/>